<feature type="region of interest" description="Disordered" evidence="1">
    <location>
        <begin position="922"/>
        <end position="993"/>
    </location>
</feature>
<reference evidence="5" key="1">
    <citation type="journal article" date="2017" name="Nat. Ecol. Evol.">
        <title>Genome expansion and lineage-specific genetic innovations in the forest pathogenic fungi Armillaria.</title>
        <authorList>
            <person name="Sipos G."/>
            <person name="Prasanna A.N."/>
            <person name="Walter M.C."/>
            <person name="O'Connor E."/>
            <person name="Balint B."/>
            <person name="Krizsan K."/>
            <person name="Kiss B."/>
            <person name="Hess J."/>
            <person name="Varga T."/>
            <person name="Slot J."/>
            <person name="Riley R."/>
            <person name="Boka B."/>
            <person name="Rigling D."/>
            <person name="Barry K."/>
            <person name="Lee J."/>
            <person name="Mihaltcheva S."/>
            <person name="LaButti K."/>
            <person name="Lipzen A."/>
            <person name="Waldron R."/>
            <person name="Moloney N.M."/>
            <person name="Sperisen C."/>
            <person name="Kredics L."/>
            <person name="Vagvoelgyi C."/>
            <person name="Patrignani A."/>
            <person name="Fitzpatrick D."/>
            <person name="Nagy I."/>
            <person name="Doyle S."/>
            <person name="Anderson J.B."/>
            <person name="Grigoriev I.V."/>
            <person name="Gueldener U."/>
            <person name="Muensterkoetter M."/>
            <person name="Nagy L.G."/>
        </authorList>
    </citation>
    <scope>NUCLEOTIDE SEQUENCE [LARGE SCALE GENOMIC DNA]</scope>
    <source>
        <strain evidence="5">28-4</strain>
    </source>
</reference>
<dbReference type="PANTHER" id="PTHR31912:SF34">
    <property type="entry name" value="NOTOCHORD-RELATED PROTEIN"/>
    <property type="match status" value="1"/>
</dbReference>
<organism evidence="4 5">
    <name type="scientific">Armillaria solidipes</name>
    <dbReference type="NCBI Taxonomy" id="1076256"/>
    <lineage>
        <taxon>Eukaryota</taxon>
        <taxon>Fungi</taxon>
        <taxon>Dikarya</taxon>
        <taxon>Basidiomycota</taxon>
        <taxon>Agaricomycotina</taxon>
        <taxon>Agaricomycetes</taxon>
        <taxon>Agaricomycetidae</taxon>
        <taxon>Agaricales</taxon>
        <taxon>Marasmiineae</taxon>
        <taxon>Physalacriaceae</taxon>
        <taxon>Armillaria</taxon>
    </lineage>
</organism>
<evidence type="ECO:0000256" key="1">
    <source>
        <dbReference type="SAM" id="MobiDB-lite"/>
    </source>
</evidence>
<dbReference type="AlphaFoldDB" id="A0A2H3BVA7"/>
<evidence type="ECO:0000313" key="4">
    <source>
        <dbReference type="EMBL" id="PBK69988.1"/>
    </source>
</evidence>
<sequence length="993" mass="112560">MLLDIIDNLPRLRLSSSQLRIFLWLLRELGAREVPSYDGFRKTQKSIRKLCVSEPTAEKSTLGNHFYVNDVRESIARDLSNPEIAKHLHFYPEETSGPVSEVWQAERWKEFDPSQLTPMFSRGNRQFYIQEVSELLDGTYVIPQNWIVFNGELCADCSTVEISPTGWIISPNPLRRIQSSQFRFNYEDITARVGDVIPWRDPTVPTMPNPLRKLAGGEDLYVVMVPIWADDVSGNKSKQYNKHINLYMVNSCIPGKLLQQEYFVRFVSTSPHATSPEQFSAVRTQINATHTDPIRCFNAYTGRNCRIILQTPSLPADNPQQSEEASHMGGNANYPCRKCKVGGTKQEKESDEGYNAFYEPGASRSAVEIKQQIEEQICAAMRGVDKDTSNRQTETGIKDKVAQHWIEILLEKAKEMKKADPNRSLESVVEELLAWYQAQPGDKMNPLFDIEGLDPSQDTPIELLHTILLGVIKYVWSMLNSSWSDTQRNLFAIRLQSTDIDGLTIPPIRAGYMTQYRNNLIGKHFKALMQAWPFHVHGLVTPSQFALVKSVSALSSLLWVHEIPDMEKYLADINTLVANALDSFGDSDPSKIIIKIKLHLLTHLCKDIRRFGPPIRSSTEVFEGYNAIFRLCSILSNHQSPSRDIAFKFGSMDGLKHILSGGFWLDLQKGWIQAGPAVLKVLHEQPILQRHIGWVPADTIHPGAHLSRINFLSPIFWERTKAFRSLHSMPNMPSPKSLWRNGISVTAQTGDRCVIGSWVFGRSFKDNELVMGRIIELLYCIDPAENSTSALESVVTLDLFVFGERPHPHLQCPVLLRPITDSQSVVLKATASGVSFIFNAQHDCSMLGCEASALQPRIQERQTTDQMEQLVSHKDNDHFVMNTFGLHNAMLLRQALPPHLAEITALYDDRRAHHDQLAAKVRVSQTAKRARTQEKRKATTALNKAKKMARQAEIDAHDIEEAEHNDHSEPESEDDELDEDDDNRPAKRPRVRK</sequence>
<protein>
    <submittedName>
        <fullName evidence="4">Uncharacterized protein</fullName>
    </submittedName>
</protein>
<accession>A0A2H3BVA7</accession>
<dbReference type="EMBL" id="KZ293427">
    <property type="protein sequence ID" value="PBK69988.1"/>
    <property type="molecule type" value="Genomic_DNA"/>
</dbReference>
<evidence type="ECO:0000313" key="5">
    <source>
        <dbReference type="Proteomes" id="UP000218334"/>
    </source>
</evidence>
<proteinExistence type="predicted"/>
<name>A0A2H3BVA7_9AGAR</name>
<evidence type="ECO:0000313" key="2">
    <source>
        <dbReference type="EMBL" id="PBK58314.1"/>
    </source>
</evidence>
<feature type="compositionally biased region" description="Acidic residues" evidence="1">
    <location>
        <begin position="971"/>
        <end position="982"/>
    </location>
</feature>
<dbReference type="EMBL" id="KZ293553">
    <property type="protein sequence ID" value="PBK58320.1"/>
    <property type="molecule type" value="Genomic_DNA"/>
</dbReference>
<gene>
    <name evidence="4" type="ORF">ARMSODRAFT_934984</name>
    <name evidence="2" type="ORF">ARMSODRAFT_946370</name>
    <name evidence="3" type="ORF">ARMSODRAFT_946377</name>
</gene>
<evidence type="ECO:0000313" key="3">
    <source>
        <dbReference type="EMBL" id="PBK58320.1"/>
    </source>
</evidence>
<dbReference type="Proteomes" id="UP000218334">
    <property type="component" value="Unassembled WGS sequence"/>
</dbReference>
<feature type="compositionally biased region" description="Basic and acidic residues" evidence="1">
    <location>
        <begin position="950"/>
        <end position="970"/>
    </location>
</feature>
<dbReference type="PANTHER" id="PTHR31912">
    <property type="entry name" value="IP13529P"/>
    <property type="match status" value="1"/>
</dbReference>
<keyword evidence="5" id="KW-1185">Reference proteome</keyword>
<dbReference type="STRING" id="1076256.A0A2H3BVA7"/>
<reference evidence="4" key="2">
    <citation type="journal article" date="2017" name="Nat. Ecol. Evol.">
        <title>Lineage-specific genetic innovations streamline the genomes of Armillaria species to pathogenesis.</title>
        <authorList>
            <consortium name="DOE Joint Genome Institute"/>
            <person name="Sipos G."/>
            <person name="Prasanna A.N."/>
            <person name="Walter M.C."/>
            <person name="O'Connor E."/>
            <person name="Balint B."/>
            <person name="Krizsan K."/>
            <person name="Kiss B."/>
            <person name="Hess J."/>
            <person name="Varga T."/>
            <person name="Slot J."/>
            <person name="Riley R."/>
            <person name="Boka B."/>
            <person name="Rigling D."/>
            <person name="Barry K."/>
            <person name="Lee J."/>
            <person name="Mihaltcheva S."/>
            <person name="LaButti K."/>
            <person name="Lipzen A."/>
            <person name="Waldron R."/>
            <person name="Moloney N.M."/>
            <person name="Sperisen C."/>
            <person name="Kredics L."/>
            <person name="Vagvolgyi C."/>
            <person name="Patrignani A."/>
            <person name="Fitzpatrick D."/>
            <person name="Nagy I."/>
            <person name="Doyle S."/>
            <person name="Anderson J."/>
            <person name="Grigoriev I.V."/>
            <person name="Guldener U."/>
            <person name="Munsterkotter M."/>
            <person name="Nagy L.G."/>
        </authorList>
    </citation>
    <scope>NUCLEOTIDE SEQUENCE [LARGE SCALE GENOMIC DNA]</scope>
    <source>
        <strain evidence="4">28-4</strain>
    </source>
</reference>
<dbReference type="EMBL" id="KZ293553">
    <property type="protein sequence ID" value="PBK58314.1"/>
    <property type="molecule type" value="Genomic_DNA"/>
</dbReference>